<dbReference type="InterPro" id="IPR036322">
    <property type="entry name" value="WD40_repeat_dom_sf"/>
</dbReference>
<organism evidence="1 2">
    <name type="scientific">Lepraria finkii</name>
    <dbReference type="NCBI Taxonomy" id="1340010"/>
    <lineage>
        <taxon>Eukaryota</taxon>
        <taxon>Fungi</taxon>
        <taxon>Dikarya</taxon>
        <taxon>Ascomycota</taxon>
        <taxon>Pezizomycotina</taxon>
        <taxon>Lecanoromycetes</taxon>
        <taxon>OSLEUM clade</taxon>
        <taxon>Lecanoromycetidae</taxon>
        <taxon>Lecanorales</taxon>
        <taxon>Lecanorineae</taxon>
        <taxon>Stereocaulaceae</taxon>
        <taxon>Lepraria</taxon>
    </lineage>
</organism>
<proteinExistence type="predicted"/>
<evidence type="ECO:0000313" key="1">
    <source>
        <dbReference type="EMBL" id="KAL2051116.1"/>
    </source>
</evidence>
<sequence>MLAIGLGNRVYIWSEAIGVHYPPGLNTGRGTHVTSISSSSTGGHNILVIGRNSGQISLYGLYDRENVRFQSQQPSTVSCLAFKTVITRWHSERFGCMMAT</sequence>
<gene>
    <name evidence="1" type="ORF">ABVK25_008545</name>
</gene>
<name>A0ABR4AZN1_9LECA</name>
<dbReference type="SUPFAM" id="SSF50978">
    <property type="entry name" value="WD40 repeat-like"/>
    <property type="match status" value="1"/>
</dbReference>
<dbReference type="EMBL" id="JBHFEH010000038">
    <property type="protein sequence ID" value="KAL2051116.1"/>
    <property type="molecule type" value="Genomic_DNA"/>
</dbReference>
<accession>A0ABR4AZN1</accession>
<comment type="caution">
    <text evidence="1">The sequence shown here is derived from an EMBL/GenBank/DDBJ whole genome shotgun (WGS) entry which is preliminary data.</text>
</comment>
<dbReference type="InterPro" id="IPR015943">
    <property type="entry name" value="WD40/YVTN_repeat-like_dom_sf"/>
</dbReference>
<protein>
    <submittedName>
        <fullName evidence="1">Uncharacterized protein</fullName>
    </submittedName>
</protein>
<reference evidence="1 2" key="1">
    <citation type="submission" date="2024-09" db="EMBL/GenBank/DDBJ databases">
        <title>Rethinking Asexuality: The Enigmatic Case of Functional Sexual Genes in Lepraria (Stereocaulaceae).</title>
        <authorList>
            <person name="Doellman M."/>
            <person name="Sun Y."/>
            <person name="Barcenas-Pena A."/>
            <person name="Lumbsch H.T."/>
            <person name="Grewe F."/>
        </authorList>
    </citation>
    <scope>NUCLEOTIDE SEQUENCE [LARGE SCALE GENOMIC DNA]</scope>
    <source>
        <strain evidence="1 2">Grewe 0041</strain>
    </source>
</reference>
<dbReference type="Gene3D" id="2.130.10.10">
    <property type="entry name" value="YVTN repeat-like/Quinoprotein amine dehydrogenase"/>
    <property type="match status" value="1"/>
</dbReference>
<dbReference type="Proteomes" id="UP001590951">
    <property type="component" value="Unassembled WGS sequence"/>
</dbReference>
<keyword evidence="2" id="KW-1185">Reference proteome</keyword>
<evidence type="ECO:0000313" key="2">
    <source>
        <dbReference type="Proteomes" id="UP001590951"/>
    </source>
</evidence>